<evidence type="ECO:0000313" key="1">
    <source>
        <dbReference type="EMBL" id="SAL79426.1"/>
    </source>
</evidence>
<dbReference type="EMBL" id="FCNZ02000051">
    <property type="protein sequence ID" value="SAL79426.1"/>
    <property type="molecule type" value="Genomic_DNA"/>
</dbReference>
<sequence length="42" mass="4964">MIWLLDDTLATRRLIGRYIDVWEYPDGRLEIRTDGVVLRCAV</sequence>
<comment type="caution">
    <text evidence="1">The sequence shown here is derived from an EMBL/GenBank/DDBJ whole genome shotgun (WGS) entry which is preliminary data.</text>
</comment>
<dbReference type="AlphaFoldDB" id="A0A158KE70"/>
<evidence type="ECO:0000313" key="2">
    <source>
        <dbReference type="Proteomes" id="UP000054717"/>
    </source>
</evidence>
<reference evidence="1" key="1">
    <citation type="submission" date="2016-01" db="EMBL/GenBank/DDBJ databases">
        <authorList>
            <person name="Peeters Charlotte."/>
        </authorList>
    </citation>
    <scope>NUCLEOTIDE SEQUENCE</scope>
    <source>
        <strain evidence="1">LMG 22936</strain>
    </source>
</reference>
<dbReference type="STRING" id="326475.AWB66_06048"/>
<protein>
    <submittedName>
        <fullName evidence="1">Integrase catalytic subunit</fullName>
    </submittedName>
</protein>
<keyword evidence="2" id="KW-1185">Reference proteome</keyword>
<dbReference type="RefSeq" id="WP_327355740.1">
    <property type="nucleotide sequence ID" value="NZ_FCNZ02000051.1"/>
</dbReference>
<gene>
    <name evidence="1" type="ORF">AWB66_06048</name>
</gene>
<organism evidence="1 2">
    <name type="scientific">Caballeronia telluris</name>
    <dbReference type="NCBI Taxonomy" id="326475"/>
    <lineage>
        <taxon>Bacteria</taxon>
        <taxon>Pseudomonadati</taxon>
        <taxon>Pseudomonadota</taxon>
        <taxon>Betaproteobacteria</taxon>
        <taxon>Burkholderiales</taxon>
        <taxon>Burkholderiaceae</taxon>
        <taxon>Caballeronia</taxon>
    </lineage>
</organism>
<proteinExistence type="predicted"/>
<dbReference type="Proteomes" id="UP000054717">
    <property type="component" value="Unassembled WGS sequence"/>
</dbReference>
<name>A0A158KE70_9BURK</name>
<accession>A0A158KE70</accession>